<gene>
    <name evidence="1" type="ORF">IFR04_014451</name>
</gene>
<dbReference type="AlphaFoldDB" id="A0A8H7W698"/>
<dbReference type="EMBL" id="JAFJYH010000380">
    <property type="protein sequence ID" value="KAG4412409.1"/>
    <property type="molecule type" value="Genomic_DNA"/>
</dbReference>
<reference evidence="1" key="1">
    <citation type="submission" date="2021-02" db="EMBL/GenBank/DDBJ databases">
        <title>Genome sequence Cadophora malorum strain M34.</title>
        <authorList>
            <person name="Stefanovic E."/>
            <person name="Vu D."/>
            <person name="Scully C."/>
            <person name="Dijksterhuis J."/>
            <person name="Roader J."/>
            <person name="Houbraken J."/>
        </authorList>
    </citation>
    <scope>NUCLEOTIDE SEQUENCE</scope>
    <source>
        <strain evidence="1">M34</strain>
    </source>
</reference>
<evidence type="ECO:0000313" key="2">
    <source>
        <dbReference type="Proteomes" id="UP000664132"/>
    </source>
</evidence>
<organism evidence="1 2">
    <name type="scientific">Cadophora malorum</name>
    <dbReference type="NCBI Taxonomy" id="108018"/>
    <lineage>
        <taxon>Eukaryota</taxon>
        <taxon>Fungi</taxon>
        <taxon>Dikarya</taxon>
        <taxon>Ascomycota</taxon>
        <taxon>Pezizomycotina</taxon>
        <taxon>Leotiomycetes</taxon>
        <taxon>Helotiales</taxon>
        <taxon>Ploettnerulaceae</taxon>
        <taxon>Cadophora</taxon>
    </lineage>
</organism>
<name>A0A8H7W698_9HELO</name>
<proteinExistence type="predicted"/>
<protein>
    <submittedName>
        <fullName evidence="1">Uncharacterized protein</fullName>
    </submittedName>
</protein>
<evidence type="ECO:0000313" key="1">
    <source>
        <dbReference type="EMBL" id="KAG4412409.1"/>
    </source>
</evidence>
<comment type="caution">
    <text evidence="1">The sequence shown here is derived from an EMBL/GenBank/DDBJ whole genome shotgun (WGS) entry which is preliminary data.</text>
</comment>
<dbReference type="Proteomes" id="UP000664132">
    <property type="component" value="Unassembled WGS sequence"/>
</dbReference>
<accession>A0A8H7W698</accession>
<sequence length="213" mass="24396">MNYRAGSSDELRELVNLPDVRNIVEVIDQVQMSRSTYHPSIGVNIRDAFYDRLLNLALQMPRLGSTLGNLRNLDTIESLADKPKYEFPGSIEYCTITTKKRAGEHFSADCRKFELEQGYFVNARLRVGVAVSKRFKVQLLWQLRGLVDIARDDLGGEIDNNDVRELRLKWGDGYEENDAMDWSYALDPHIGVIFNCDFAYDCSVEFEIALRSS</sequence>
<keyword evidence="2" id="KW-1185">Reference proteome</keyword>